<evidence type="ECO:0000313" key="8">
    <source>
        <dbReference type="EMBL" id="NMF94040.1"/>
    </source>
</evidence>
<evidence type="ECO:0000256" key="4">
    <source>
        <dbReference type="ARBA" id="ARBA00022989"/>
    </source>
</evidence>
<comment type="caution">
    <text evidence="8">The sequence shown here is derived from an EMBL/GenBank/DDBJ whole genome shotgun (WGS) entry which is preliminary data.</text>
</comment>
<comment type="subcellular location">
    <subcellularLocation>
        <location evidence="1">Membrane</location>
        <topology evidence="1">Multi-pass membrane protein</topology>
    </subcellularLocation>
</comment>
<sequence>MPPRPHLDRFAMGLMVLLCTVWGLQQVAIKLANAGISPVWQAGLRSLGATALVWGWASARGVKLWSADGTLAPGLVAGLLFAGEFALIFWALEFTTASRGVIFLYTAPFFVALGAVWLLPHERMRRAQWAGMALAFLGVLTLFGESLLLGSGRAWIGDLMMLLAASMWAATTLTVKVSPLIRVPAEKTLLYQLGISALVLPLLSLAFGEPGVFAPTTVVWASLAFQTVIVAAASYVAWFWLISQYPATRLSSFSFLTPVMGVLAGGILLGEALTPAVFAALALVGTGIWIANRPSPEAAPVRVR</sequence>
<feature type="transmembrane region" description="Helical" evidence="6">
    <location>
        <begin position="131"/>
        <end position="149"/>
    </location>
</feature>
<feature type="transmembrane region" description="Helical" evidence="6">
    <location>
        <begin position="98"/>
        <end position="119"/>
    </location>
</feature>
<dbReference type="InterPro" id="IPR037185">
    <property type="entry name" value="EmrE-like"/>
</dbReference>
<dbReference type="PANTHER" id="PTHR32322:SF2">
    <property type="entry name" value="EAMA DOMAIN-CONTAINING PROTEIN"/>
    <property type="match status" value="1"/>
</dbReference>
<evidence type="ECO:0000256" key="5">
    <source>
        <dbReference type="ARBA" id="ARBA00023136"/>
    </source>
</evidence>
<proteinExistence type="inferred from homology"/>
<comment type="similarity">
    <text evidence="2">Belongs to the EamA transporter family.</text>
</comment>
<keyword evidence="3 6" id="KW-0812">Transmembrane</keyword>
<keyword evidence="9" id="KW-1185">Reference proteome</keyword>
<dbReference type="PANTHER" id="PTHR32322">
    <property type="entry name" value="INNER MEMBRANE TRANSPORTER"/>
    <property type="match status" value="1"/>
</dbReference>
<feature type="domain" description="EamA" evidence="7">
    <location>
        <begin position="156"/>
        <end position="292"/>
    </location>
</feature>
<keyword evidence="4 6" id="KW-1133">Transmembrane helix</keyword>
<organism evidence="8 9">
    <name type="scientific">Aromatoleum buckelii</name>
    <dbReference type="NCBI Taxonomy" id="200254"/>
    <lineage>
        <taxon>Bacteria</taxon>
        <taxon>Pseudomonadati</taxon>
        <taxon>Pseudomonadota</taxon>
        <taxon>Betaproteobacteria</taxon>
        <taxon>Rhodocyclales</taxon>
        <taxon>Rhodocyclaceae</taxon>
        <taxon>Aromatoleum</taxon>
    </lineage>
</organism>
<dbReference type="RefSeq" id="WP_169199281.1">
    <property type="nucleotide sequence ID" value="NZ_WTVH02000008.1"/>
</dbReference>
<accession>A0ABX1N469</accession>
<feature type="transmembrane region" description="Helical" evidence="6">
    <location>
        <begin position="189"/>
        <end position="207"/>
    </location>
</feature>
<evidence type="ECO:0000256" key="6">
    <source>
        <dbReference type="SAM" id="Phobius"/>
    </source>
</evidence>
<dbReference type="InterPro" id="IPR000620">
    <property type="entry name" value="EamA_dom"/>
</dbReference>
<evidence type="ECO:0000256" key="2">
    <source>
        <dbReference type="ARBA" id="ARBA00007362"/>
    </source>
</evidence>
<name>A0ABX1N469_9RHOO</name>
<protein>
    <submittedName>
        <fullName evidence="8">EamA family transporter</fullName>
    </submittedName>
</protein>
<dbReference type="InterPro" id="IPR050638">
    <property type="entry name" value="AA-Vitamin_Transporters"/>
</dbReference>
<dbReference type="SUPFAM" id="SSF103481">
    <property type="entry name" value="Multidrug resistance efflux transporter EmrE"/>
    <property type="match status" value="2"/>
</dbReference>
<dbReference type="Proteomes" id="UP000601990">
    <property type="component" value="Unassembled WGS sequence"/>
</dbReference>
<evidence type="ECO:0000313" key="9">
    <source>
        <dbReference type="Proteomes" id="UP000601990"/>
    </source>
</evidence>
<evidence type="ECO:0000259" key="7">
    <source>
        <dbReference type="Pfam" id="PF00892"/>
    </source>
</evidence>
<feature type="domain" description="EamA" evidence="7">
    <location>
        <begin position="11"/>
        <end position="142"/>
    </location>
</feature>
<gene>
    <name evidence="8" type="ORF">GO608_11960</name>
</gene>
<feature type="transmembrane region" description="Helical" evidence="6">
    <location>
        <begin position="219"/>
        <end position="241"/>
    </location>
</feature>
<dbReference type="EMBL" id="WTVH01000022">
    <property type="protein sequence ID" value="NMF94040.1"/>
    <property type="molecule type" value="Genomic_DNA"/>
</dbReference>
<keyword evidence="5 6" id="KW-0472">Membrane</keyword>
<evidence type="ECO:0000256" key="3">
    <source>
        <dbReference type="ARBA" id="ARBA00022692"/>
    </source>
</evidence>
<feature type="transmembrane region" description="Helical" evidence="6">
    <location>
        <begin position="155"/>
        <end position="177"/>
    </location>
</feature>
<reference evidence="8" key="1">
    <citation type="submission" date="2019-12" db="EMBL/GenBank/DDBJ databases">
        <title>Comparative genomics gives insights into the taxonomy of the Azoarcus-Aromatoleum group and reveals separate origins of nif in the plant-associated Azoarcus and non-plant-associated Aromatoleum sub-groups.</title>
        <authorList>
            <person name="Lafos M."/>
            <person name="Maluk M."/>
            <person name="Batista M."/>
            <person name="Junghare M."/>
            <person name="Carmona M."/>
            <person name="Faoro H."/>
            <person name="Cruz L.M."/>
            <person name="Battistoni F."/>
            <person name="De Souza E."/>
            <person name="Pedrosa F."/>
            <person name="Chen W.-M."/>
            <person name="Poole P.S."/>
            <person name="Dixon R.A."/>
            <person name="James E.K."/>
        </authorList>
    </citation>
    <scope>NUCLEOTIDE SEQUENCE</scope>
    <source>
        <strain evidence="8">U120</strain>
    </source>
</reference>
<feature type="transmembrane region" description="Helical" evidence="6">
    <location>
        <begin position="71"/>
        <end position="92"/>
    </location>
</feature>
<evidence type="ECO:0000256" key="1">
    <source>
        <dbReference type="ARBA" id="ARBA00004141"/>
    </source>
</evidence>
<dbReference type="Pfam" id="PF00892">
    <property type="entry name" value="EamA"/>
    <property type="match status" value="2"/>
</dbReference>